<name>D8QT82_SELML</name>
<evidence type="ECO:0000256" key="2">
    <source>
        <dbReference type="ARBA" id="ARBA00022723"/>
    </source>
</evidence>
<keyword evidence="4" id="KW-0862">Zinc</keyword>
<proteinExistence type="predicted"/>
<dbReference type="AlphaFoldDB" id="D8QT82"/>
<dbReference type="Gramene" id="EFJ34064">
    <property type="protein sequence ID" value="EFJ34064"/>
    <property type="gene ID" value="SELMODRAFT_28625"/>
</dbReference>
<keyword evidence="5" id="KW-0804">Transcription</keyword>
<evidence type="ECO:0000313" key="10">
    <source>
        <dbReference type="EMBL" id="EFJ37567.1"/>
    </source>
</evidence>
<evidence type="ECO:0000256" key="1">
    <source>
        <dbReference type="ARBA" id="ARBA00004123"/>
    </source>
</evidence>
<dbReference type="HOGENOM" id="CLU_196434_0_0_1"/>
<dbReference type="Gene3D" id="4.10.1100.10">
    <property type="entry name" value="Transcription factor, SBP-box domain"/>
    <property type="match status" value="1"/>
</dbReference>
<dbReference type="FunFam" id="4.10.1100.10:FF:000001">
    <property type="entry name" value="Squamosa promoter-binding-like protein 14"/>
    <property type="match status" value="1"/>
</dbReference>
<dbReference type="Gramene" id="EFJ37567">
    <property type="protein sequence ID" value="EFJ37567"/>
    <property type="gene ID" value="SELMODRAFT_28626"/>
</dbReference>
<dbReference type="EMBL" id="GL377566">
    <property type="protein sequence ID" value="EFJ37567.1"/>
    <property type="molecule type" value="Genomic_DNA"/>
</dbReference>
<dbReference type="InterPro" id="IPR036893">
    <property type="entry name" value="SBP_sf"/>
</dbReference>
<dbReference type="KEGG" id="smo:SELMODRAFT_28625"/>
<evidence type="ECO:0000256" key="6">
    <source>
        <dbReference type="ARBA" id="ARBA00023242"/>
    </source>
</evidence>
<keyword evidence="6" id="KW-0539">Nucleus</keyword>
<dbReference type="OMA" id="TPRCQVD"/>
<gene>
    <name evidence="9" type="ORF">SELMODRAFT_28625</name>
    <name evidence="10" type="ORF">SELMODRAFT_28626</name>
</gene>
<keyword evidence="3 7" id="KW-0863">Zinc-finger</keyword>
<dbReference type="GO" id="GO:0008270">
    <property type="term" value="F:zinc ion binding"/>
    <property type="evidence" value="ECO:0007669"/>
    <property type="project" value="UniProtKB-KW"/>
</dbReference>
<dbReference type="GO" id="GO:0005634">
    <property type="term" value="C:nucleus"/>
    <property type="evidence" value="ECO:0007669"/>
    <property type="project" value="UniProtKB-SubCell"/>
</dbReference>
<evidence type="ECO:0000256" key="5">
    <source>
        <dbReference type="ARBA" id="ARBA00023163"/>
    </source>
</evidence>
<dbReference type="eggNOG" id="ENOG502QPVZ">
    <property type="taxonomic scope" value="Eukaryota"/>
</dbReference>
<evidence type="ECO:0000256" key="7">
    <source>
        <dbReference type="PROSITE-ProRule" id="PRU00470"/>
    </source>
</evidence>
<keyword evidence="2" id="KW-0479">Metal-binding</keyword>
<dbReference type="EMBL" id="GL377570">
    <property type="protein sequence ID" value="EFJ34064.1"/>
    <property type="molecule type" value="Genomic_DNA"/>
</dbReference>
<feature type="non-terminal residue" evidence="10">
    <location>
        <position position="83"/>
    </location>
</feature>
<dbReference type="PROSITE" id="PS51141">
    <property type="entry name" value="ZF_SBP"/>
    <property type="match status" value="1"/>
</dbReference>
<dbReference type="InterPro" id="IPR044817">
    <property type="entry name" value="SBP-like"/>
</dbReference>
<keyword evidence="11" id="KW-1185">Reference proteome</keyword>
<evidence type="ECO:0000256" key="3">
    <source>
        <dbReference type="ARBA" id="ARBA00022771"/>
    </source>
</evidence>
<dbReference type="PANTHER" id="PTHR31251:SF226">
    <property type="entry name" value="SQUAMOSA PROMOTER-BINDING-LIKE PROTEIN 6"/>
    <property type="match status" value="1"/>
</dbReference>
<reference evidence="10 11" key="1">
    <citation type="journal article" date="2011" name="Science">
        <title>The Selaginella genome identifies genetic changes associated with the evolution of vascular plants.</title>
        <authorList>
            <person name="Banks J.A."/>
            <person name="Nishiyama T."/>
            <person name="Hasebe M."/>
            <person name="Bowman J.L."/>
            <person name="Gribskov M."/>
            <person name="dePamphilis C."/>
            <person name="Albert V.A."/>
            <person name="Aono N."/>
            <person name="Aoyama T."/>
            <person name="Ambrose B.A."/>
            <person name="Ashton N.W."/>
            <person name="Axtell M.J."/>
            <person name="Barker E."/>
            <person name="Barker M.S."/>
            <person name="Bennetzen J.L."/>
            <person name="Bonawitz N.D."/>
            <person name="Chapple C."/>
            <person name="Cheng C."/>
            <person name="Correa L.G."/>
            <person name="Dacre M."/>
            <person name="DeBarry J."/>
            <person name="Dreyer I."/>
            <person name="Elias M."/>
            <person name="Engstrom E.M."/>
            <person name="Estelle M."/>
            <person name="Feng L."/>
            <person name="Finet C."/>
            <person name="Floyd S.K."/>
            <person name="Frommer W.B."/>
            <person name="Fujita T."/>
            <person name="Gramzow L."/>
            <person name="Gutensohn M."/>
            <person name="Harholt J."/>
            <person name="Hattori M."/>
            <person name="Heyl A."/>
            <person name="Hirai T."/>
            <person name="Hiwatashi Y."/>
            <person name="Ishikawa M."/>
            <person name="Iwata M."/>
            <person name="Karol K.G."/>
            <person name="Koehler B."/>
            <person name="Kolukisaoglu U."/>
            <person name="Kubo M."/>
            <person name="Kurata T."/>
            <person name="Lalonde S."/>
            <person name="Li K."/>
            <person name="Li Y."/>
            <person name="Litt A."/>
            <person name="Lyons E."/>
            <person name="Manning G."/>
            <person name="Maruyama T."/>
            <person name="Michael T.P."/>
            <person name="Mikami K."/>
            <person name="Miyazaki S."/>
            <person name="Morinaga S."/>
            <person name="Murata T."/>
            <person name="Mueller-Roeber B."/>
            <person name="Nelson D.R."/>
            <person name="Obara M."/>
            <person name="Oguri Y."/>
            <person name="Olmstead R.G."/>
            <person name="Onodera N."/>
            <person name="Petersen B.L."/>
            <person name="Pils B."/>
            <person name="Prigge M."/>
            <person name="Rensing S.A."/>
            <person name="Riano-Pachon D.M."/>
            <person name="Roberts A.W."/>
            <person name="Sato Y."/>
            <person name="Scheller H.V."/>
            <person name="Schulz B."/>
            <person name="Schulz C."/>
            <person name="Shakirov E.V."/>
            <person name="Shibagaki N."/>
            <person name="Shinohara N."/>
            <person name="Shippen D.E."/>
            <person name="Soerensen I."/>
            <person name="Sotooka R."/>
            <person name="Sugimoto N."/>
            <person name="Sugita M."/>
            <person name="Sumikawa N."/>
            <person name="Tanurdzic M."/>
            <person name="Theissen G."/>
            <person name="Ulvskov P."/>
            <person name="Wakazuki S."/>
            <person name="Weng J.K."/>
            <person name="Willats W.W."/>
            <person name="Wipf D."/>
            <person name="Wolf P.G."/>
            <person name="Yang L."/>
            <person name="Zimmer A.D."/>
            <person name="Zhu Q."/>
            <person name="Mitros T."/>
            <person name="Hellsten U."/>
            <person name="Loque D."/>
            <person name="Otillar R."/>
            <person name="Salamov A."/>
            <person name="Schmutz J."/>
            <person name="Shapiro H."/>
            <person name="Lindquist E."/>
            <person name="Lucas S."/>
            <person name="Rokhsar D."/>
            <person name="Grigoriev I.V."/>
        </authorList>
    </citation>
    <scope>NUCLEOTIDE SEQUENCE [LARGE SCALE GENOMIC DNA]</scope>
</reference>
<dbReference type="KEGG" id="smo:SELMODRAFT_28626"/>
<accession>D8QT82</accession>
<organism evidence="11">
    <name type="scientific">Selaginella moellendorffii</name>
    <name type="common">Spikemoss</name>
    <dbReference type="NCBI Taxonomy" id="88036"/>
    <lineage>
        <taxon>Eukaryota</taxon>
        <taxon>Viridiplantae</taxon>
        <taxon>Streptophyta</taxon>
        <taxon>Embryophyta</taxon>
        <taxon>Tracheophyta</taxon>
        <taxon>Lycopodiopsida</taxon>
        <taxon>Selaginellales</taxon>
        <taxon>Selaginellaceae</taxon>
        <taxon>Selaginella</taxon>
    </lineage>
</organism>
<dbReference type="InParanoid" id="D8QT82"/>
<evidence type="ECO:0000256" key="4">
    <source>
        <dbReference type="ARBA" id="ARBA00022833"/>
    </source>
</evidence>
<evidence type="ECO:0000313" key="11">
    <source>
        <dbReference type="Proteomes" id="UP000001514"/>
    </source>
</evidence>
<protein>
    <recommendedName>
        <fullName evidence="8">SBP-type domain-containing protein</fullName>
    </recommendedName>
</protein>
<feature type="non-terminal residue" evidence="10">
    <location>
        <position position="1"/>
    </location>
</feature>
<dbReference type="InterPro" id="IPR004333">
    <property type="entry name" value="SBP_dom"/>
</dbReference>
<dbReference type="GO" id="GO:0003677">
    <property type="term" value="F:DNA binding"/>
    <property type="evidence" value="ECO:0007669"/>
    <property type="project" value="InterPro"/>
</dbReference>
<comment type="subcellular location">
    <subcellularLocation>
        <location evidence="1">Nucleus</location>
    </subcellularLocation>
</comment>
<sequence>VAQPAATPRCQVDGCGADLSGSKGYHRRHRVCELHSKAPKSIVKGQEQRFCQQCSRFHGLGYFDEGKRSCRRRLAGHNQRRRK</sequence>
<dbReference type="Proteomes" id="UP000001514">
    <property type="component" value="Unassembled WGS sequence"/>
</dbReference>
<evidence type="ECO:0000313" key="9">
    <source>
        <dbReference type="EMBL" id="EFJ34064.1"/>
    </source>
</evidence>
<dbReference type="Pfam" id="PF03110">
    <property type="entry name" value="SBP"/>
    <property type="match status" value="1"/>
</dbReference>
<dbReference type="OrthoDB" id="514967at2759"/>
<dbReference type="SUPFAM" id="SSF103612">
    <property type="entry name" value="SBT domain"/>
    <property type="match status" value="1"/>
</dbReference>
<evidence type="ECO:0000259" key="8">
    <source>
        <dbReference type="PROSITE" id="PS51141"/>
    </source>
</evidence>
<dbReference type="PANTHER" id="PTHR31251">
    <property type="entry name" value="SQUAMOSA PROMOTER-BINDING-LIKE PROTEIN 4"/>
    <property type="match status" value="1"/>
</dbReference>
<feature type="domain" description="SBP-type" evidence="8">
    <location>
        <begin position="7"/>
        <end position="83"/>
    </location>
</feature>